<feature type="domain" description="Peptidase M16 N-terminal" evidence="8">
    <location>
        <begin position="64"/>
        <end position="202"/>
    </location>
</feature>
<dbReference type="SUPFAM" id="SSF63411">
    <property type="entry name" value="LuxS/MPP-like metallohydrolase"/>
    <property type="match status" value="2"/>
</dbReference>
<keyword evidence="4" id="KW-0862">Zinc</keyword>
<dbReference type="InterPro" id="IPR050626">
    <property type="entry name" value="Peptidase_M16"/>
</dbReference>
<proteinExistence type="inferred from homology"/>
<dbReference type="GO" id="GO:0006508">
    <property type="term" value="P:proteolysis"/>
    <property type="evidence" value="ECO:0007669"/>
    <property type="project" value="UniProtKB-KW"/>
</dbReference>
<dbReference type="OrthoDB" id="9811314at2"/>
<evidence type="ECO:0000256" key="4">
    <source>
        <dbReference type="ARBA" id="ARBA00022833"/>
    </source>
</evidence>
<accession>A0A3A8K9P9</accession>
<feature type="compositionally biased region" description="Basic and acidic residues" evidence="6">
    <location>
        <begin position="262"/>
        <end position="271"/>
    </location>
</feature>
<dbReference type="InterPro" id="IPR011765">
    <property type="entry name" value="Pept_M16_N"/>
</dbReference>
<dbReference type="AlphaFoldDB" id="A0A3A8K9P9"/>
<evidence type="ECO:0000313" key="10">
    <source>
        <dbReference type="EMBL" id="RKG99141.1"/>
    </source>
</evidence>
<reference evidence="11" key="1">
    <citation type="submission" date="2018-09" db="EMBL/GenBank/DDBJ databases">
        <authorList>
            <person name="Livingstone P.G."/>
            <person name="Whitworth D.E."/>
        </authorList>
    </citation>
    <scope>NUCLEOTIDE SEQUENCE [LARGE SCALE GENOMIC DNA]</scope>
    <source>
        <strain evidence="11">CA043D</strain>
    </source>
</reference>
<name>A0A3A8K9P9_9BACT</name>
<dbReference type="Pfam" id="PF00675">
    <property type="entry name" value="Peptidase_M16"/>
    <property type="match status" value="1"/>
</dbReference>
<feature type="domain" description="Peptidase M16 C-terminal" evidence="9">
    <location>
        <begin position="213"/>
        <end position="386"/>
    </location>
</feature>
<dbReference type="Proteomes" id="UP000268313">
    <property type="component" value="Unassembled WGS sequence"/>
</dbReference>
<dbReference type="RefSeq" id="WP_120605521.1">
    <property type="nucleotide sequence ID" value="NZ_JABFJX010000085.1"/>
</dbReference>
<comment type="similarity">
    <text evidence="1">Belongs to the peptidase M16 family.</text>
</comment>
<evidence type="ECO:0000259" key="9">
    <source>
        <dbReference type="Pfam" id="PF05193"/>
    </source>
</evidence>
<evidence type="ECO:0000256" key="2">
    <source>
        <dbReference type="ARBA" id="ARBA00022670"/>
    </source>
</evidence>
<gene>
    <name evidence="10" type="ORF">D7X32_27385</name>
</gene>
<dbReference type="EMBL" id="RAWE01000121">
    <property type="protein sequence ID" value="RKG99141.1"/>
    <property type="molecule type" value="Genomic_DNA"/>
</dbReference>
<feature type="chain" id="PRO_5017465926" evidence="7">
    <location>
        <begin position="23"/>
        <end position="468"/>
    </location>
</feature>
<protein>
    <submittedName>
        <fullName evidence="10">Insulinase family protein</fullName>
    </submittedName>
</protein>
<feature type="region of interest" description="Disordered" evidence="6">
    <location>
        <begin position="252"/>
        <end position="271"/>
    </location>
</feature>
<evidence type="ECO:0000256" key="3">
    <source>
        <dbReference type="ARBA" id="ARBA00022801"/>
    </source>
</evidence>
<organism evidence="10 11">
    <name type="scientific">Corallococcus carmarthensis</name>
    <dbReference type="NCBI Taxonomy" id="2316728"/>
    <lineage>
        <taxon>Bacteria</taxon>
        <taxon>Pseudomonadati</taxon>
        <taxon>Myxococcota</taxon>
        <taxon>Myxococcia</taxon>
        <taxon>Myxococcales</taxon>
        <taxon>Cystobacterineae</taxon>
        <taxon>Myxococcaceae</taxon>
        <taxon>Corallococcus</taxon>
    </lineage>
</organism>
<keyword evidence="5" id="KW-0482">Metalloprotease</keyword>
<evidence type="ECO:0000313" key="11">
    <source>
        <dbReference type="Proteomes" id="UP000268313"/>
    </source>
</evidence>
<sequence length="468" mass="51319">MFRPPLSWFACLALLGAPQAGAQAVSEPSAKAAAASTPVAKLGSDIQARTLKNGLTVIVWPDHDIPNVALANWFRVGSRNERPGITGLSHFFEHMMFNGAKKYGPGQFDRVMEANGGANNAFTSEDVTVYLDWFPASALPLILDLEQDRLQSLAFDPKVIESERGVVYSERRSGVDNDNGGALQEQMQATAFVAHPYQIPVIGWPSDIESWRMEDLQRYFKTYYAPNNATLVIAGDVDPARVFEQVEATLGTIPSQPAPEPVRTKEPEQQGERRIVVKRLAQSPLLQVAYHGLAANDPDAETLELLGLILTHGDSSRLHRKLVDETRTAIRVRGTTAGGFDPSLTWFYVDLPPGGDLAKTEALLTAELARVAKDGVTDAELRKARNVALATFWRKLETNDGRARELGNAATFRGDWKALLDAPTRYEQVTRDGVKALAARIFNPDHRTVGWLVPTTASATPARKESAR</sequence>
<dbReference type="InterPro" id="IPR011249">
    <property type="entry name" value="Metalloenz_LuxS/M16"/>
</dbReference>
<keyword evidence="3" id="KW-0378">Hydrolase</keyword>
<dbReference type="PANTHER" id="PTHR43690:SF17">
    <property type="entry name" value="PROTEIN YHJJ"/>
    <property type="match status" value="1"/>
</dbReference>
<feature type="signal peptide" evidence="7">
    <location>
        <begin position="1"/>
        <end position="22"/>
    </location>
</feature>
<dbReference type="GO" id="GO:0008237">
    <property type="term" value="F:metallopeptidase activity"/>
    <property type="evidence" value="ECO:0007669"/>
    <property type="project" value="UniProtKB-KW"/>
</dbReference>
<dbReference type="InterPro" id="IPR007863">
    <property type="entry name" value="Peptidase_M16_C"/>
</dbReference>
<evidence type="ECO:0000256" key="7">
    <source>
        <dbReference type="SAM" id="SignalP"/>
    </source>
</evidence>
<keyword evidence="11" id="KW-1185">Reference proteome</keyword>
<evidence type="ECO:0000259" key="8">
    <source>
        <dbReference type="Pfam" id="PF00675"/>
    </source>
</evidence>
<evidence type="ECO:0000256" key="6">
    <source>
        <dbReference type="SAM" id="MobiDB-lite"/>
    </source>
</evidence>
<dbReference type="GO" id="GO:0046872">
    <property type="term" value="F:metal ion binding"/>
    <property type="evidence" value="ECO:0007669"/>
    <property type="project" value="InterPro"/>
</dbReference>
<dbReference type="Pfam" id="PF05193">
    <property type="entry name" value="Peptidase_M16_C"/>
    <property type="match status" value="1"/>
</dbReference>
<evidence type="ECO:0000256" key="5">
    <source>
        <dbReference type="ARBA" id="ARBA00023049"/>
    </source>
</evidence>
<comment type="caution">
    <text evidence="10">The sequence shown here is derived from an EMBL/GenBank/DDBJ whole genome shotgun (WGS) entry which is preliminary data.</text>
</comment>
<keyword evidence="7" id="KW-0732">Signal</keyword>
<keyword evidence="2" id="KW-0645">Protease</keyword>
<dbReference type="PANTHER" id="PTHR43690">
    <property type="entry name" value="NARDILYSIN"/>
    <property type="match status" value="1"/>
</dbReference>
<dbReference type="Gene3D" id="3.30.830.10">
    <property type="entry name" value="Metalloenzyme, LuxS/M16 peptidase-like"/>
    <property type="match status" value="2"/>
</dbReference>
<evidence type="ECO:0000256" key="1">
    <source>
        <dbReference type="ARBA" id="ARBA00007261"/>
    </source>
</evidence>